<accession>A0A4R8ZB26</accession>
<protein>
    <submittedName>
        <fullName evidence="2">Uncharacterized protein</fullName>
    </submittedName>
</protein>
<feature type="transmembrane region" description="Helical" evidence="1">
    <location>
        <begin position="74"/>
        <end position="101"/>
    </location>
</feature>
<dbReference type="AlphaFoldDB" id="A0A4R8ZB26"/>
<reference evidence="2 3" key="1">
    <citation type="submission" date="2019-03" db="EMBL/GenBank/DDBJ databases">
        <title>Genomics of glacier-inhabiting Cryobacterium strains.</title>
        <authorList>
            <person name="Liu Q."/>
            <person name="Xin Y.-H."/>
        </authorList>
    </citation>
    <scope>NUCLEOTIDE SEQUENCE [LARGE SCALE GENOMIC DNA]</scope>
    <source>
        <strain evidence="2 3">TMT1-1</strain>
    </source>
</reference>
<dbReference type="Gene3D" id="3.40.710.10">
    <property type="entry name" value="DD-peptidase/beta-lactamase superfamily"/>
    <property type="match status" value="1"/>
</dbReference>
<evidence type="ECO:0000256" key="1">
    <source>
        <dbReference type="SAM" id="Phobius"/>
    </source>
</evidence>
<organism evidence="2 3">
    <name type="scientific">Cryobacterium lyxosi</name>
    <dbReference type="NCBI Taxonomy" id="1259228"/>
    <lineage>
        <taxon>Bacteria</taxon>
        <taxon>Bacillati</taxon>
        <taxon>Actinomycetota</taxon>
        <taxon>Actinomycetes</taxon>
        <taxon>Micrococcales</taxon>
        <taxon>Microbacteriaceae</taxon>
        <taxon>Cryobacterium</taxon>
    </lineage>
</organism>
<keyword evidence="1" id="KW-0472">Membrane</keyword>
<sequence length="169" mass="17827">MRPRTRAGLTGAYECADKTGAGSYGIANDAGILGQVDADPIILCILTQINNQHAEGNNEVIAEKQRLTRTIQFVLAWAVGVIGTITTAISLIPAVAVIATVSGVSSLGFAAPLLVVSVMYLSVPILIALAIANTGHRWWLWLTIAIAVIVLLLVARFAVGSLGVYWISF</sequence>
<dbReference type="SUPFAM" id="SSF56601">
    <property type="entry name" value="beta-lactamase/transpeptidase-like"/>
    <property type="match status" value="1"/>
</dbReference>
<dbReference type="InterPro" id="IPR012338">
    <property type="entry name" value="Beta-lactam/transpept-like"/>
</dbReference>
<comment type="caution">
    <text evidence="2">The sequence shown here is derived from an EMBL/GenBank/DDBJ whole genome shotgun (WGS) entry which is preliminary data.</text>
</comment>
<feature type="transmembrane region" description="Helical" evidence="1">
    <location>
        <begin position="107"/>
        <end position="131"/>
    </location>
</feature>
<gene>
    <name evidence="2" type="ORF">E3T27_14905</name>
</gene>
<keyword evidence="3" id="KW-1185">Reference proteome</keyword>
<dbReference type="EMBL" id="SOGT01000016">
    <property type="protein sequence ID" value="TFD23476.1"/>
    <property type="molecule type" value="Genomic_DNA"/>
</dbReference>
<evidence type="ECO:0000313" key="3">
    <source>
        <dbReference type="Proteomes" id="UP000298424"/>
    </source>
</evidence>
<proteinExistence type="predicted"/>
<keyword evidence="1" id="KW-1133">Transmembrane helix</keyword>
<dbReference type="OrthoDB" id="5124993at2"/>
<keyword evidence="1" id="KW-0812">Transmembrane</keyword>
<evidence type="ECO:0000313" key="2">
    <source>
        <dbReference type="EMBL" id="TFD23476.1"/>
    </source>
</evidence>
<feature type="transmembrane region" description="Helical" evidence="1">
    <location>
        <begin position="138"/>
        <end position="167"/>
    </location>
</feature>
<dbReference type="Proteomes" id="UP000298424">
    <property type="component" value="Unassembled WGS sequence"/>
</dbReference>
<dbReference type="RefSeq" id="WP_134573726.1">
    <property type="nucleotide sequence ID" value="NZ_SOGT01000016.1"/>
</dbReference>
<name>A0A4R8ZB26_9MICO</name>